<organism evidence="2 3">
    <name type="scientific">Fusarium heterosporum</name>
    <dbReference type="NCBI Taxonomy" id="42747"/>
    <lineage>
        <taxon>Eukaryota</taxon>
        <taxon>Fungi</taxon>
        <taxon>Dikarya</taxon>
        <taxon>Ascomycota</taxon>
        <taxon>Pezizomycotina</taxon>
        <taxon>Sordariomycetes</taxon>
        <taxon>Hypocreomycetidae</taxon>
        <taxon>Hypocreales</taxon>
        <taxon>Nectriaceae</taxon>
        <taxon>Fusarium</taxon>
        <taxon>Fusarium heterosporum species complex</taxon>
    </lineage>
</organism>
<evidence type="ECO:0000313" key="2">
    <source>
        <dbReference type="EMBL" id="KAF5657077.1"/>
    </source>
</evidence>
<dbReference type="EMBL" id="JAAGWQ010000301">
    <property type="protein sequence ID" value="KAF5657077.1"/>
    <property type="molecule type" value="Genomic_DNA"/>
</dbReference>
<feature type="compositionally biased region" description="Polar residues" evidence="1">
    <location>
        <begin position="1"/>
        <end position="19"/>
    </location>
</feature>
<dbReference type="OrthoDB" id="10473711at2759"/>
<feature type="compositionally biased region" description="Basic and acidic residues" evidence="1">
    <location>
        <begin position="72"/>
        <end position="84"/>
    </location>
</feature>
<feature type="region of interest" description="Disordered" evidence="1">
    <location>
        <begin position="1"/>
        <end position="99"/>
    </location>
</feature>
<keyword evidence="3" id="KW-1185">Reference proteome</keyword>
<protein>
    <submittedName>
        <fullName evidence="2">Uncharacterized protein</fullName>
    </submittedName>
</protein>
<name>A0A8H5WC76_FUSHE</name>
<evidence type="ECO:0000313" key="3">
    <source>
        <dbReference type="Proteomes" id="UP000567885"/>
    </source>
</evidence>
<comment type="caution">
    <text evidence="2">The sequence shown here is derived from an EMBL/GenBank/DDBJ whole genome shotgun (WGS) entry which is preliminary data.</text>
</comment>
<dbReference type="Proteomes" id="UP000567885">
    <property type="component" value="Unassembled WGS sequence"/>
</dbReference>
<gene>
    <name evidence="2" type="ORF">FHETE_10623</name>
</gene>
<evidence type="ECO:0000256" key="1">
    <source>
        <dbReference type="SAM" id="MobiDB-lite"/>
    </source>
</evidence>
<sequence length="99" mass="10751">MSASTNSNKCVCSGSSHGFSNNRSGSSTSSRCTHCESRRPSPPPDHPAGEDGNKGASFSHFQYSNTVTSRRPVSEEDPLAKEIDAEYNQSAKLQHRLKH</sequence>
<dbReference type="AlphaFoldDB" id="A0A8H5WC76"/>
<accession>A0A8H5WC76</accession>
<feature type="compositionally biased region" description="Low complexity" evidence="1">
    <location>
        <begin position="20"/>
        <end position="31"/>
    </location>
</feature>
<proteinExistence type="predicted"/>
<reference evidence="2 3" key="1">
    <citation type="submission" date="2020-05" db="EMBL/GenBank/DDBJ databases">
        <title>Identification and distribution of gene clusters putatively required for synthesis of sphingolipid metabolism inhibitors in phylogenetically diverse species of the filamentous fungus Fusarium.</title>
        <authorList>
            <person name="Kim H.-S."/>
            <person name="Busman M."/>
            <person name="Brown D.W."/>
            <person name="Divon H."/>
            <person name="Uhlig S."/>
            <person name="Proctor R.H."/>
        </authorList>
    </citation>
    <scope>NUCLEOTIDE SEQUENCE [LARGE SCALE GENOMIC DNA]</scope>
    <source>
        <strain evidence="2 3">NRRL 20693</strain>
    </source>
</reference>
<feature type="compositionally biased region" description="Polar residues" evidence="1">
    <location>
        <begin position="59"/>
        <end position="71"/>
    </location>
</feature>